<evidence type="ECO:0000256" key="1">
    <source>
        <dbReference type="ARBA" id="ARBA00010193"/>
    </source>
</evidence>
<evidence type="ECO:0000256" key="4">
    <source>
        <dbReference type="ARBA" id="ARBA00022807"/>
    </source>
</evidence>
<comment type="caution">
    <text evidence="6">Lacks conserved residue(s) required for the propagation of feature annotation.</text>
</comment>
<gene>
    <name evidence="8" type="ORF">GQ26_0380460</name>
</gene>
<dbReference type="SUPFAM" id="SSF49758">
    <property type="entry name" value="Calpain large subunit, middle domain (domain III)"/>
    <property type="match status" value="2"/>
</dbReference>
<accession>A0A093XD05</accession>
<dbReference type="InterPro" id="IPR036213">
    <property type="entry name" value="Calpain_III_sf"/>
</dbReference>
<keyword evidence="3" id="KW-0378">Hydrolase</keyword>
<evidence type="ECO:0000256" key="2">
    <source>
        <dbReference type="ARBA" id="ARBA00022670"/>
    </source>
</evidence>
<dbReference type="InterPro" id="IPR036181">
    <property type="entry name" value="MIT_dom_sf"/>
</dbReference>
<evidence type="ECO:0000259" key="7">
    <source>
        <dbReference type="PROSITE" id="PS50203"/>
    </source>
</evidence>
<protein>
    <submittedName>
        <fullName evidence="8">Calpain-like protease palB/RIM13</fullName>
    </submittedName>
</protein>
<dbReference type="InterPro" id="IPR038765">
    <property type="entry name" value="Papain-like_cys_pep_sf"/>
</dbReference>
<dbReference type="PROSITE" id="PS50203">
    <property type="entry name" value="CALPAIN_CAT"/>
    <property type="match status" value="1"/>
</dbReference>
<dbReference type="Pfam" id="PF25435">
    <property type="entry name" value="PalB_C"/>
    <property type="match status" value="1"/>
</dbReference>
<dbReference type="SUPFAM" id="SSF54001">
    <property type="entry name" value="Cysteine proteinases"/>
    <property type="match status" value="1"/>
</dbReference>
<dbReference type="SUPFAM" id="SSF116846">
    <property type="entry name" value="MIT domain"/>
    <property type="match status" value="1"/>
</dbReference>
<dbReference type="Gene3D" id="2.60.120.380">
    <property type="match status" value="1"/>
</dbReference>
<dbReference type="SMART" id="SM00720">
    <property type="entry name" value="calpain_III"/>
    <property type="match status" value="1"/>
</dbReference>
<proteinExistence type="inferred from homology"/>
<dbReference type="PANTHER" id="PTHR46143">
    <property type="entry name" value="CALPAIN-7"/>
    <property type="match status" value="1"/>
</dbReference>
<dbReference type="AlphaFoldDB" id="A0A093XD05"/>
<dbReference type="PANTHER" id="PTHR46143:SF1">
    <property type="entry name" value="CALPAIN-7"/>
    <property type="match status" value="1"/>
</dbReference>
<dbReference type="HOGENOM" id="CLU_006770_1_0_1"/>
<dbReference type="PRINTS" id="PR00704">
    <property type="entry name" value="CALPAIN"/>
</dbReference>
<comment type="caution">
    <text evidence="8">The sequence shown here is derived from an EMBL/GenBank/DDBJ whole genome shotgun (WGS) entry which is preliminary data.</text>
</comment>
<dbReference type="EMBL" id="JPOX01000038">
    <property type="protein sequence ID" value="KFX43088.1"/>
    <property type="molecule type" value="Genomic_DNA"/>
</dbReference>
<dbReference type="Pfam" id="PF00648">
    <property type="entry name" value="Peptidase_C2"/>
    <property type="match status" value="1"/>
</dbReference>
<comment type="similarity">
    <text evidence="1">Belongs to the peptidase C2 family. PalB/RIM13 subfamily.</text>
</comment>
<dbReference type="InterPro" id="IPR001300">
    <property type="entry name" value="Peptidase_C2_calpain_cat"/>
</dbReference>
<dbReference type="InterPro" id="IPR051297">
    <property type="entry name" value="PalB/RIM13"/>
</dbReference>
<feature type="domain" description="Calpain catalytic" evidence="7">
    <location>
        <begin position="229"/>
        <end position="395"/>
    </location>
</feature>
<dbReference type="Gene3D" id="3.90.70.10">
    <property type="entry name" value="Cysteine proteinases"/>
    <property type="match status" value="1"/>
</dbReference>
<dbReference type="GO" id="GO:0006508">
    <property type="term" value="P:proteolysis"/>
    <property type="evidence" value="ECO:0007669"/>
    <property type="project" value="UniProtKB-KW"/>
</dbReference>
<dbReference type="GO" id="GO:0004198">
    <property type="term" value="F:calcium-dependent cysteine-type endopeptidase activity"/>
    <property type="evidence" value="ECO:0007669"/>
    <property type="project" value="InterPro"/>
</dbReference>
<reference evidence="8" key="1">
    <citation type="journal article" date="2014" name="PLoS Genet.">
        <title>Signature Gene Expression Reveals Novel Clues to the Molecular Mechanisms of Dimorphic Transition in Penicillium marneffei.</title>
        <authorList>
            <person name="Yang E."/>
            <person name="Wang G."/>
            <person name="Cai J."/>
            <person name="Woo P.C."/>
            <person name="Lau S.K."/>
            <person name="Yuen K.-Y."/>
            <person name="Chow W.-N."/>
            <person name="Lin X."/>
        </authorList>
    </citation>
    <scope>NUCLEOTIDE SEQUENCE [LARGE SCALE GENOMIC DNA]</scope>
    <source>
        <strain evidence="8">PM1</strain>
    </source>
</reference>
<evidence type="ECO:0000313" key="8">
    <source>
        <dbReference type="EMBL" id="KFX43088.1"/>
    </source>
</evidence>
<evidence type="ECO:0000256" key="3">
    <source>
        <dbReference type="ARBA" id="ARBA00022801"/>
    </source>
</evidence>
<dbReference type="eggNOG" id="KOG0045">
    <property type="taxonomic scope" value="Eukaryota"/>
</dbReference>
<organism evidence="8">
    <name type="scientific">Talaromyces marneffei PM1</name>
    <dbReference type="NCBI Taxonomy" id="1077442"/>
    <lineage>
        <taxon>Eukaryota</taxon>
        <taxon>Fungi</taxon>
        <taxon>Dikarya</taxon>
        <taxon>Ascomycota</taxon>
        <taxon>Pezizomycotina</taxon>
        <taxon>Eurotiomycetes</taxon>
        <taxon>Eurotiomycetidae</taxon>
        <taxon>Eurotiales</taxon>
        <taxon>Trichocomaceae</taxon>
        <taxon>Talaromyces</taxon>
        <taxon>Talaromyces sect. Talaromyces</taxon>
    </lineage>
</organism>
<dbReference type="SMART" id="SM00230">
    <property type="entry name" value="CysPc"/>
    <property type="match status" value="1"/>
</dbReference>
<dbReference type="InterPro" id="IPR022684">
    <property type="entry name" value="Calpain_cysteine_protease"/>
</dbReference>
<name>A0A093XD05_TALMA</name>
<dbReference type="InterPro" id="IPR022683">
    <property type="entry name" value="Calpain_III"/>
</dbReference>
<evidence type="ECO:0000256" key="6">
    <source>
        <dbReference type="PROSITE-ProRule" id="PRU00239"/>
    </source>
</evidence>
<keyword evidence="2 8" id="KW-0645">Protease</keyword>
<evidence type="ECO:0000256" key="5">
    <source>
        <dbReference type="PIRSR" id="PIRSR622684-1"/>
    </source>
</evidence>
<feature type="active site" evidence="5">
    <location>
        <position position="340"/>
    </location>
</feature>
<keyword evidence="4" id="KW-0788">Thiol protease</keyword>
<sequence>MSDSADKRTSNIHLDRAIKYERQVSGAGTQSEALEAAIAAAENYMRALKLADTPREKQYLDSKCKDWISRAEKIKLDKTWRPSTPQAENRMLKEPVSKRKLSTREEIILLESSKLNGFLFPPWKNDPNPREFELLGGEGQFEDKTLSLSVPQKEVFNGWKRPAELVKERSQGNITPKKPNPAGTKKQVFVRRLLDLSAVMNFPHSSYFEMRYSLLITSKIFLTLLYPEIIDDRLPSSKSSRSLFAFDRNAPESFWPALIEKAYLKLRGGYDFPGSNSGTDLWILTGWIPEQIFLHHEDVAPDQLWGRILGAFQYGDIVLTLGTGELNSREERLQGLIGRHDYAVLDLNESDGYRRRASEQSALDTTSTPLLPGSFWMDYDQVFQNFNNMYLNWNPGLFTTRQDIHFTWDLSKALFNFSCFANSPQFSISTVAGGPVWLLLSKHFRTTNTTNPSAESGFISIYVSKKGGQRIFISDDAFYRGPFVDSPNTLAKIDMEANSTYTVVVAEQTLPLMPQNFTLSALSRNEVVLKPAEDKFSHTYQMESEWSPVTAGGNTESPRYPSNPQHVLQISDTADVVILLEASEPGLAVHAKLFWSDGQRVSTVKKRDIVTDSGHYRPGCVVAETEKLRPGSYTLVCSTFLPDQVAKFNICVFSTKPCHVRALPSEAAGRLAVLSDVGILPPGIDRIFAPLTVSRLTRLKLIARSRNSTIGTRHVTSSPMLLTVELGQGPYKEILASSENGEFSDAVSGIRVPDFDARPEYAEKGGLWIVIERIGGPVGHVTDCVDVEALGEERVEIGEWIAS</sequence>
<dbReference type="Gene3D" id="1.20.58.80">
    <property type="entry name" value="Phosphotransferase system, lactose/cellobiose-type IIA subunit"/>
    <property type="match status" value="1"/>
</dbReference>